<keyword evidence="1" id="KW-1133">Transmembrane helix</keyword>
<dbReference type="Proteomes" id="UP001159405">
    <property type="component" value="Unassembled WGS sequence"/>
</dbReference>
<organism evidence="2 3">
    <name type="scientific">Porites lobata</name>
    <dbReference type="NCBI Taxonomy" id="104759"/>
    <lineage>
        <taxon>Eukaryota</taxon>
        <taxon>Metazoa</taxon>
        <taxon>Cnidaria</taxon>
        <taxon>Anthozoa</taxon>
        <taxon>Hexacorallia</taxon>
        <taxon>Scleractinia</taxon>
        <taxon>Fungiina</taxon>
        <taxon>Poritidae</taxon>
        <taxon>Porites</taxon>
    </lineage>
</organism>
<feature type="non-terminal residue" evidence="2">
    <location>
        <position position="1"/>
    </location>
</feature>
<evidence type="ECO:0000256" key="1">
    <source>
        <dbReference type="SAM" id="Phobius"/>
    </source>
</evidence>
<sequence length="1337" mass="149817">VTPCLIFAVVKGKQISVSRYSGKDFLSCGETIESACKTIGRAVTQAQWNDTICIDGTGTSRDPYPCSSGTSDPEQIYINMSLSFEGYGENEAILQCSSSRQMLFDGRNLTRNVFIRFSGLTFLNSHVTVQNCSLFVNSCHFKDAMSFPNATGVVHFESFDEHDLSLTVGRSKFINNGFPCIYVLGSRPKIQIFETAFINNTANGTSALFKWIYQSIFMVLLPTERLRYPRTSVSLTSSLFVGNKAPLGGCLYLEGIISGETTNSQSQRHRSKKTQIRNVDNKSHLFFSSETGRLLSISKVSFSSNLGRAITLTTLDSVNTLITSCNFVNNGSPYYGGAIYLDEAGPFLNIVDSEFIENSAQISGSAIYFSPSFFDVYSVLVRKSLLMENVITGYDPSSSKGGALAIDCPSCNNMTIRLEEVSFMYNSAANGSSTLWLDVWKSNISIVDSFFVGNSLHNKRFYYGLAIAHISSSFLGLFVIRTLISGNYAERWADKNKRPFLLFIYSGSHIEINIDGLQYKNNKDSGIRIEVSDLQGLTSHTVSIANAHFKNNELFSINFTVRGNSLVQIKNTSFRGNAYLSSNVPLFSFYSLIQGNNIMIEDAIFENNTSPGVIVLFQFPPDNIDRKACNWYDYKNEVRLTNVLFHKNKALNPSIIRLESGWNVFSECQFVDNDASYTVFVGESSTNLDLIDTSFHKSSQWEETFSGFIYFASSGPIKLKNTTVKAKPFQDIDSYFMVTGSNSSNIDNSSIIQCPIGTLQSLRNFTHLRLNSNGYCQLEIYETIAQSFTYSCKRCPPGYYSVEPSGKSCRPCPYGGNCTRNIAASPTFWGFPSLDDHGSVSFRQCPTDYCCPYRNVSCKYENQRYLASGCSGNRTGVLCGQCRSGYTETLFSAKCRENSNCKDYWFWPVVLLYSFAFSFFLLRKSSIICYARRILPWARKRAAVSDLTSDGSGYVKVIFYFYQVAGLVFVSKDSEMHLAENYLLLPVMGWFDFKAIGLKGGLVCPFLGLTVVSKMFLQASQVFAVLFGVLLIFVVNGAKRKIQRKRPVFPPADQYLAATIDCLLLSYSTLALTALKALNCVPIQSTSRLFYDGNIQCWTWWQKLCAVFIFMYIVPFVSVLYSGSKLLYSKEISTKRFLYACLCPLPFAIWWMVFCKKIPPTNAETHRVSDEQLPLLPPRARSSRNDIPVQDSTAKVIYGPFKECIDGQDSGAVFWESVLIARRLVLISLHTFIVFLFIRMVCLSIACAFILVHHLWKRPFKDPWVNRGETASLAALLVLVVINMVELIFSFSGGTISEQDRICLVVLNVVEVIIIGILPVVFVLVILFSLLWQLLRI</sequence>
<feature type="transmembrane region" description="Helical" evidence="1">
    <location>
        <begin position="1015"/>
        <end position="1035"/>
    </location>
</feature>
<feature type="non-terminal residue" evidence="2">
    <location>
        <position position="1337"/>
    </location>
</feature>
<feature type="transmembrane region" description="Helical" evidence="1">
    <location>
        <begin position="1098"/>
        <end position="1124"/>
    </location>
</feature>
<reference evidence="2 3" key="1">
    <citation type="submission" date="2022-05" db="EMBL/GenBank/DDBJ databases">
        <authorList>
            <consortium name="Genoscope - CEA"/>
            <person name="William W."/>
        </authorList>
    </citation>
    <scope>NUCLEOTIDE SEQUENCE [LARGE SCALE GENOMIC DNA]</scope>
</reference>
<protein>
    <recommendedName>
        <fullName evidence="4">G-protein coupled receptors family 3 profile domain-containing protein</fullName>
    </recommendedName>
</protein>
<comment type="caution">
    <text evidence="2">The sequence shown here is derived from an EMBL/GenBank/DDBJ whole genome shotgun (WGS) entry which is preliminary data.</text>
</comment>
<keyword evidence="3" id="KW-1185">Reference proteome</keyword>
<feature type="transmembrane region" description="Helical" evidence="1">
    <location>
        <begin position="1312"/>
        <end position="1335"/>
    </location>
</feature>
<keyword evidence="1" id="KW-0812">Transmembrane</keyword>
<feature type="transmembrane region" description="Helical" evidence="1">
    <location>
        <begin position="904"/>
        <end position="922"/>
    </location>
</feature>
<feature type="transmembrane region" description="Helical" evidence="1">
    <location>
        <begin position="1224"/>
        <end position="1252"/>
    </location>
</feature>
<evidence type="ECO:0000313" key="2">
    <source>
        <dbReference type="EMBL" id="CAH3112472.1"/>
    </source>
</evidence>
<gene>
    <name evidence="2" type="ORF">PLOB_00021494</name>
</gene>
<evidence type="ECO:0008006" key="4">
    <source>
        <dbReference type="Google" id="ProtNLM"/>
    </source>
</evidence>
<name>A0ABN8NLG9_9CNID</name>
<proteinExistence type="predicted"/>
<feature type="transmembrane region" description="Helical" evidence="1">
    <location>
        <begin position="1273"/>
        <end position="1292"/>
    </location>
</feature>
<dbReference type="EMBL" id="CALNXK010000025">
    <property type="protein sequence ID" value="CAH3112472.1"/>
    <property type="molecule type" value="Genomic_DNA"/>
</dbReference>
<dbReference type="InterPro" id="IPR011050">
    <property type="entry name" value="Pectin_lyase_fold/virulence"/>
</dbReference>
<feature type="transmembrane region" description="Helical" evidence="1">
    <location>
        <begin position="1136"/>
        <end position="1154"/>
    </location>
</feature>
<keyword evidence="1" id="KW-0472">Membrane</keyword>
<evidence type="ECO:0000313" key="3">
    <source>
        <dbReference type="Proteomes" id="UP001159405"/>
    </source>
</evidence>
<dbReference type="PANTHER" id="PTHR11319">
    <property type="entry name" value="G PROTEIN-COUPLED RECEPTOR-RELATED"/>
    <property type="match status" value="1"/>
</dbReference>
<dbReference type="PANTHER" id="PTHR11319:SF35">
    <property type="entry name" value="OUTER MEMBRANE PROTEIN PMPC-RELATED"/>
    <property type="match status" value="1"/>
</dbReference>
<dbReference type="SUPFAM" id="SSF51126">
    <property type="entry name" value="Pectin lyase-like"/>
    <property type="match status" value="2"/>
</dbReference>
<accession>A0ABN8NLG9</accession>